<protein>
    <submittedName>
        <fullName evidence="9">Adipose-regulatory protein</fullName>
    </submittedName>
</protein>
<organism evidence="9 10">
    <name type="scientific">Aspergillus niger ATCC 13496</name>
    <dbReference type="NCBI Taxonomy" id="1353008"/>
    <lineage>
        <taxon>Eukaryota</taxon>
        <taxon>Fungi</taxon>
        <taxon>Dikarya</taxon>
        <taxon>Ascomycota</taxon>
        <taxon>Pezizomycotina</taxon>
        <taxon>Eurotiomycetes</taxon>
        <taxon>Eurotiomycetidae</taxon>
        <taxon>Eurotiales</taxon>
        <taxon>Aspergillaceae</taxon>
        <taxon>Aspergillus</taxon>
        <taxon>Aspergillus subgen. Circumdati</taxon>
    </lineage>
</organism>
<feature type="compositionally biased region" description="Acidic residues" evidence="7">
    <location>
        <begin position="323"/>
        <end position="355"/>
    </location>
</feature>
<evidence type="ECO:0000313" key="9">
    <source>
        <dbReference type="EMBL" id="RDH21702.1"/>
    </source>
</evidence>
<dbReference type="PANTHER" id="PTHR21212">
    <property type="entry name" value="BERNARDINELLI-SEIP CONGENITAL LIPODYSTROPHY 2 HOMOLOG BSCL2 PROTEIN"/>
    <property type="match status" value="1"/>
</dbReference>
<evidence type="ECO:0000256" key="3">
    <source>
        <dbReference type="ARBA" id="ARBA00022824"/>
    </source>
</evidence>
<evidence type="ECO:0000256" key="7">
    <source>
        <dbReference type="SAM" id="MobiDB-lite"/>
    </source>
</evidence>
<feature type="transmembrane region" description="Helical" evidence="8">
    <location>
        <begin position="240"/>
        <end position="265"/>
    </location>
</feature>
<comment type="subcellular location">
    <subcellularLocation>
        <location evidence="1">Endoplasmic reticulum membrane</location>
        <topology evidence="1">Multi-pass membrane protein</topology>
    </subcellularLocation>
</comment>
<keyword evidence="6 8" id="KW-0472">Membrane</keyword>
<dbReference type="CDD" id="cd23995">
    <property type="entry name" value="Seipin_BSCL2_like"/>
    <property type="match status" value="1"/>
</dbReference>
<keyword evidence="3" id="KW-0256">Endoplasmic reticulum</keyword>
<evidence type="ECO:0000313" key="10">
    <source>
        <dbReference type="Proteomes" id="UP000253845"/>
    </source>
</evidence>
<evidence type="ECO:0000256" key="4">
    <source>
        <dbReference type="ARBA" id="ARBA00022989"/>
    </source>
</evidence>
<evidence type="ECO:0000256" key="2">
    <source>
        <dbReference type="ARBA" id="ARBA00022692"/>
    </source>
</evidence>
<proteinExistence type="predicted"/>
<feature type="transmembrane region" description="Helical" evidence="8">
    <location>
        <begin position="36"/>
        <end position="63"/>
    </location>
</feature>
<keyword evidence="2 8" id="KW-0812">Transmembrane</keyword>
<dbReference type="InterPro" id="IPR009617">
    <property type="entry name" value="Seipin"/>
</dbReference>
<dbReference type="GO" id="GO:0006629">
    <property type="term" value="P:lipid metabolic process"/>
    <property type="evidence" value="ECO:0007669"/>
    <property type="project" value="UniProtKB-KW"/>
</dbReference>
<evidence type="ECO:0000256" key="1">
    <source>
        <dbReference type="ARBA" id="ARBA00004477"/>
    </source>
</evidence>
<feature type="compositionally biased region" description="Basic and acidic residues" evidence="7">
    <location>
        <begin position="387"/>
        <end position="396"/>
    </location>
</feature>
<dbReference type="EMBL" id="KZ851910">
    <property type="protein sequence ID" value="RDH21702.1"/>
    <property type="molecule type" value="Genomic_DNA"/>
</dbReference>
<reference evidence="9 10" key="1">
    <citation type="submission" date="2018-07" db="EMBL/GenBank/DDBJ databases">
        <title>Section-level genome sequencing of Aspergillus section Nigri to investigate inter- and intra-species variation.</title>
        <authorList>
            <consortium name="DOE Joint Genome Institute"/>
            <person name="Vesth T.C."/>
            <person name="Nybo J.L."/>
            <person name="Theobald S."/>
            <person name="Frisvad J.C."/>
            <person name="Larsen T.O."/>
            <person name="Nielsen K.F."/>
            <person name="Hoof J.B."/>
            <person name="Brandl J."/>
            <person name="Salamov A."/>
            <person name="Riley R."/>
            <person name="Gladden J.M."/>
            <person name="Phatale P."/>
            <person name="Nielsen M.T."/>
            <person name="Lyhne E.K."/>
            <person name="Kogle M.E."/>
            <person name="Strasser K."/>
            <person name="McDonnell E."/>
            <person name="Barry K."/>
            <person name="Clum A."/>
            <person name="Chen C."/>
            <person name="Nolan M."/>
            <person name="Sandor L."/>
            <person name="Kuo A."/>
            <person name="Lipzen A."/>
            <person name="Hainaut M."/>
            <person name="Drula E."/>
            <person name="Tsang A."/>
            <person name="Magnuson J.K."/>
            <person name="Henrissat B."/>
            <person name="Wiebenga A."/>
            <person name="Simmons B.A."/>
            <person name="Makela M.R."/>
            <person name="De vries R.P."/>
            <person name="Grigoriev I.V."/>
            <person name="Mortensen U.H."/>
            <person name="Baker S.E."/>
            <person name="Andersen M.R."/>
        </authorList>
    </citation>
    <scope>NUCLEOTIDE SEQUENCE [LARGE SCALE GENOMIC DNA]</scope>
    <source>
        <strain evidence="9 10">ATCC 13496</strain>
    </source>
</reference>
<keyword evidence="4 8" id="KW-1133">Transmembrane helix</keyword>
<feature type="region of interest" description="Disordered" evidence="7">
    <location>
        <begin position="311"/>
        <end position="396"/>
    </location>
</feature>
<dbReference type="AlphaFoldDB" id="A0A370C7M9"/>
<sequence length="396" mass="44272">MDPDDDADPRSGVVSEVMHTMAEALRPLVSKRAQKIYLGAFLFFCTAIAMIVTSTVAYGIFYYRFIPQAGLERIVHLQFGEGPPWGVASLGSDLVPSLPYDVQVELELPRTPSNLAAGNFMLDLALLSRPSTSAAYDTNTSVTTLSHSRRPAILTYTSPLVDTASKISFMPLYVLGWHHEAEKLQVPMMERVQFARGWRNIPGSLRLELHSSEIMQVYKAKVTFRARFTGLRWVMYNWRLTSFVVFGFLFWSVSMASTGLAWVVFASLLSSRGDTSGPVVKKEDRSATPIIKKEEEEIDEPLFHLPIAESSKTAEKRRVTGPEEAEKEEDEEDNGGIADEDETDEDNYLYEEDAEDGRGEGPSEASGTGTARESAHARGVQRRRSHIIQEDHRETL</sequence>
<dbReference type="GO" id="GO:0140042">
    <property type="term" value="P:lipid droplet formation"/>
    <property type="evidence" value="ECO:0007669"/>
    <property type="project" value="UniProtKB-ARBA"/>
</dbReference>
<dbReference type="Pfam" id="PF06775">
    <property type="entry name" value="Seipin"/>
    <property type="match status" value="1"/>
</dbReference>
<evidence type="ECO:0000256" key="6">
    <source>
        <dbReference type="ARBA" id="ARBA00023136"/>
    </source>
</evidence>
<dbReference type="VEuPathDB" id="FungiDB:M747DRAFT_294950"/>
<gene>
    <name evidence="9" type="ORF">M747DRAFT_294950</name>
</gene>
<dbReference type="GO" id="GO:0005789">
    <property type="term" value="C:endoplasmic reticulum membrane"/>
    <property type="evidence" value="ECO:0007669"/>
    <property type="project" value="UniProtKB-SubCell"/>
</dbReference>
<feature type="compositionally biased region" description="Basic and acidic residues" evidence="7">
    <location>
        <begin position="312"/>
        <end position="321"/>
    </location>
</feature>
<accession>A0A370C7M9</accession>
<dbReference type="Proteomes" id="UP000253845">
    <property type="component" value="Unassembled WGS sequence"/>
</dbReference>
<name>A0A370C7M9_ASPNG</name>
<keyword evidence="5" id="KW-0443">Lipid metabolism</keyword>
<evidence type="ECO:0000256" key="8">
    <source>
        <dbReference type="SAM" id="Phobius"/>
    </source>
</evidence>
<dbReference type="PANTHER" id="PTHR21212:SF0">
    <property type="entry name" value="SEIPIN"/>
    <property type="match status" value="1"/>
</dbReference>
<evidence type="ECO:0000256" key="5">
    <source>
        <dbReference type="ARBA" id="ARBA00023098"/>
    </source>
</evidence>